<protein>
    <submittedName>
        <fullName evidence="2">Uncharacterized protein</fullName>
    </submittedName>
</protein>
<evidence type="ECO:0000313" key="2">
    <source>
        <dbReference type="EMBL" id="KAJ4938255.1"/>
    </source>
</evidence>
<feature type="region of interest" description="Disordered" evidence="1">
    <location>
        <begin position="86"/>
        <end position="108"/>
    </location>
</feature>
<organism evidence="2 3">
    <name type="scientific">Pogonophryne albipinna</name>
    <dbReference type="NCBI Taxonomy" id="1090488"/>
    <lineage>
        <taxon>Eukaryota</taxon>
        <taxon>Metazoa</taxon>
        <taxon>Chordata</taxon>
        <taxon>Craniata</taxon>
        <taxon>Vertebrata</taxon>
        <taxon>Euteleostomi</taxon>
        <taxon>Actinopterygii</taxon>
        <taxon>Neopterygii</taxon>
        <taxon>Teleostei</taxon>
        <taxon>Neoteleostei</taxon>
        <taxon>Acanthomorphata</taxon>
        <taxon>Eupercaria</taxon>
        <taxon>Perciformes</taxon>
        <taxon>Notothenioidei</taxon>
        <taxon>Pogonophryne</taxon>
    </lineage>
</organism>
<proteinExistence type="predicted"/>
<sequence length="157" mass="17660">GNTHHTVPYKGKLHLHLKTLAHCCAHETGRQNTEQLWSWSKKSDLLEWETFHLNDTLGETDSKRERRIGTEEDKSALSLSLPTRFCEAPTGQPDVGRKQKEQRRREEGDDCAGSSLAFFCLSVSVTTGLISDRLALGKVTVREVSPPNRRPADEPTH</sequence>
<dbReference type="Proteomes" id="UP001219934">
    <property type="component" value="Unassembled WGS sequence"/>
</dbReference>
<feature type="compositionally biased region" description="Basic and acidic residues" evidence="1">
    <location>
        <begin position="95"/>
        <end position="107"/>
    </location>
</feature>
<evidence type="ECO:0000313" key="3">
    <source>
        <dbReference type="Proteomes" id="UP001219934"/>
    </source>
</evidence>
<dbReference type="AlphaFoldDB" id="A0AAD6B6R0"/>
<feature type="non-terminal residue" evidence="2">
    <location>
        <position position="157"/>
    </location>
</feature>
<dbReference type="EMBL" id="JAPTMU010000009">
    <property type="protein sequence ID" value="KAJ4938255.1"/>
    <property type="molecule type" value="Genomic_DNA"/>
</dbReference>
<accession>A0AAD6B6R0</accession>
<gene>
    <name evidence="2" type="ORF">JOQ06_002880</name>
</gene>
<name>A0AAD6B6R0_9TELE</name>
<feature type="non-terminal residue" evidence="2">
    <location>
        <position position="1"/>
    </location>
</feature>
<comment type="caution">
    <text evidence="2">The sequence shown here is derived from an EMBL/GenBank/DDBJ whole genome shotgun (WGS) entry which is preliminary data.</text>
</comment>
<evidence type="ECO:0000256" key="1">
    <source>
        <dbReference type="SAM" id="MobiDB-lite"/>
    </source>
</evidence>
<keyword evidence="3" id="KW-1185">Reference proteome</keyword>
<reference evidence="2" key="1">
    <citation type="submission" date="2022-11" db="EMBL/GenBank/DDBJ databases">
        <title>Chromosome-level genome of Pogonophryne albipinna.</title>
        <authorList>
            <person name="Jo E."/>
        </authorList>
    </citation>
    <scope>NUCLEOTIDE SEQUENCE</scope>
    <source>
        <strain evidence="2">SGF0006</strain>
        <tissue evidence="2">Muscle</tissue>
    </source>
</reference>